<evidence type="ECO:0000256" key="3">
    <source>
        <dbReference type="ARBA" id="ARBA00022692"/>
    </source>
</evidence>
<keyword evidence="4 6" id="KW-1133">Transmembrane helix</keyword>
<keyword evidence="3 6" id="KW-0812">Transmembrane</keyword>
<evidence type="ECO:0000256" key="2">
    <source>
        <dbReference type="ARBA" id="ARBA00022448"/>
    </source>
</evidence>
<dbReference type="Pfam" id="PF13520">
    <property type="entry name" value="AA_permease_2"/>
    <property type="match status" value="1"/>
</dbReference>
<organism evidence="7 8">
    <name type="scientific">Aureobasidium pullulans</name>
    <name type="common">Black yeast</name>
    <name type="synonym">Pullularia pullulans</name>
    <dbReference type="NCBI Taxonomy" id="5580"/>
    <lineage>
        <taxon>Eukaryota</taxon>
        <taxon>Fungi</taxon>
        <taxon>Dikarya</taxon>
        <taxon>Ascomycota</taxon>
        <taxon>Pezizomycotina</taxon>
        <taxon>Dothideomycetes</taxon>
        <taxon>Dothideomycetidae</taxon>
        <taxon>Dothideales</taxon>
        <taxon>Saccotheciaceae</taxon>
        <taxon>Aureobasidium</taxon>
    </lineage>
</organism>
<feature type="non-terminal residue" evidence="7">
    <location>
        <position position="1"/>
    </location>
</feature>
<feature type="transmembrane region" description="Helical" evidence="6">
    <location>
        <begin position="307"/>
        <end position="327"/>
    </location>
</feature>
<name>A0A4T0B6C0_AURPU</name>
<evidence type="ECO:0000313" key="8">
    <source>
        <dbReference type="Proteomes" id="UP000308724"/>
    </source>
</evidence>
<evidence type="ECO:0000256" key="6">
    <source>
        <dbReference type="SAM" id="Phobius"/>
    </source>
</evidence>
<feature type="transmembrane region" description="Helical" evidence="6">
    <location>
        <begin position="12"/>
        <end position="33"/>
    </location>
</feature>
<evidence type="ECO:0000256" key="1">
    <source>
        <dbReference type="ARBA" id="ARBA00004141"/>
    </source>
</evidence>
<dbReference type="GO" id="GO:0022857">
    <property type="term" value="F:transmembrane transporter activity"/>
    <property type="evidence" value="ECO:0007669"/>
    <property type="project" value="InterPro"/>
</dbReference>
<proteinExistence type="predicted"/>
<keyword evidence="5 6" id="KW-0472">Membrane</keyword>
<dbReference type="PIRSF" id="PIRSF006060">
    <property type="entry name" value="AA_transporter"/>
    <property type="match status" value="1"/>
</dbReference>
<reference evidence="7 8" key="1">
    <citation type="submission" date="2018-10" db="EMBL/GenBank/DDBJ databases">
        <title>Fifty Aureobasidium pullulans genomes reveal a recombining polyextremotolerant generalist.</title>
        <authorList>
            <person name="Gostincar C."/>
            <person name="Turk M."/>
            <person name="Zajc J."/>
            <person name="Gunde-Cimerman N."/>
        </authorList>
    </citation>
    <scope>NUCLEOTIDE SEQUENCE [LARGE SCALE GENOMIC DNA]</scope>
    <source>
        <strain evidence="7 8">EXF-1645</strain>
    </source>
</reference>
<protein>
    <submittedName>
        <fullName evidence="7">Amino acid transporter</fullName>
    </submittedName>
</protein>
<evidence type="ECO:0000256" key="4">
    <source>
        <dbReference type="ARBA" id="ARBA00022989"/>
    </source>
</evidence>
<evidence type="ECO:0000313" key="7">
    <source>
        <dbReference type="EMBL" id="TIA29063.1"/>
    </source>
</evidence>
<feature type="transmembrane region" description="Helical" evidence="6">
    <location>
        <begin position="213"/>
        <end position="233"/>
    </location>
</feature>
<accession>A0A4T0B6C0</accession>
<feature type="transmembrane region" description="Helical" evidence="6">
    <location>
        <begin position="135"/>
        <end position="154"/>
    </location>
</feature>
<dbReference type="EMBL" id="QZBZ01000491">
    <property type="protein sequence ID" value="TIA29063.1"/>
    <property type="molecule type" value="Genomic_DNA"/>
</dbReference>
<dbReference type="GO" id="GO:0016020">
    <property type="term" value="C:membrane"/>
    <property type="evidence" value="ECO:0007669"/>
    <property type="project" value="UniProtKB-SubCell"/>
</dbReference>
<comment type="subcellular location">
    <subcellularLocation>
        <location evidence="1">Membrane</location>
        <topology evidence="1">Multi-pass membrane protein</topology>
    </subcellularLocation>
</comment>
<sequence length="438" mass="47823">VFTYGLENGGPAGLLYGFIFCFVGYLAVVLSLAELVSMMPNAAGQYYWVGTLAPPRYGKFLSWITGWQQFLAWQADIASAAYLASEVLLGLVNLNIPSYIPKGWQVTLVLYAIMLFALAFNTVLIRFLPHIEWMILLIHIVGFIVIAIPVSYFAKHNTASEVFTTLLTIGGYSPGTSVFVGLMTSVFAFLGADGAIHMCEEVENPEVEVPKSLVISICINGLLGIGMMLIMLFCIGDVQDALTSSTGFPFIQIFQQALPDSTAFTTGLASLLLILLVSAVVAVTAAASRVTWAFARDDGLPGSSAKLPFWSIALSFVITLLLGLINIGSATAFNAVISLMVASYLASYLLPIALLAWKRWTKQKLPVGRWHMGRFGLAINITAIIWTTIVFIFSFWPSSATVTLQTMNWAVLLWGGTFILGCLLYLRQRRWFKTSAKA</sequence>
<feature type="transmembrane region" description="Helical" evidence="6">
    <location>
        <begin position="333"/>
        <end position="357"/>
    </location>
</feature>
<gene>
    <name evidence="7" type="ORF">D6C78_10427</name>
</gene>
<dbReference type="AlphaFoldDB" id="A0A4T0B6C0"/>
<dbReference type="Proteomes" id="UP000308724">
    <property type="component" value="Unassembled WGS sequence"/>
</dbReference>
<feature type="transmembrane region" description="Helical" evidence="6">
    <location>
        <begin position="108"/>
        <end position="128"/>
    </location>
</feature>
<dbReference type="PANTHER" id="PTHR45649">
    <property type="entry name" value="AMINO-ACID PERMEASE BAT1"/>
    <property type="match status" value="1"/>
</dbReference>
<dbReference type="PANTHER" id="PTHR45649:SF1">
    <property type="entry name" value="TRANSPORTER, PUTATIVE (EUROFUNG)-RELATED"/>
    <property type="match status" value="1"/>
</dbReference>
<dbReference type="Gene3D" id="1.20.1740.10">
    <property type="entry name" value="Amino acid/polyamine transporter I"/>
    <property type="match status" value="1"/>
</dbReference>
<dbReference type="InterPro" id="IPR002293">
    <property type="entry name" value="AA/rel_permease1"/>
</dbReference>
<feature type="transmembrane region" description="Helical" evidence="6">
    <location>
        <begin position="77"/>
        <end position="96"/>
    </location>
</feature>
<feature type="transmembrane region" description="Helical" evidence="6">
    <location>
        <begin position="408"/>
        <end position="426"/>
    </location>
</feature>
<comment type="caution">
    <text evidence="7">The sequence shown here is derived from an EMBL/GenBank/DDBJ whole genome shotgun (WGS) entry which is preliminary data.</text>
</comment>
<feature type="transmembrane region" description="Helical" evidence="6">
    <location>
        <begin position="377"/>
        <end position="396"/>
    </location>
</feature>
<feature type="transmembrane region" description="Helical" evidence="6">
    <location>
        <begin position="174"/>
        <end position="192"/>
    </location>
</feature>
<feature type="transmembrane region" description="Helical" evidence="6">
    <location>
        <begin position="268"/>
        <end position="295"/>
    </location>
</feature>
<evidence type="ECO:0000256" key="5">
    <source>
        <dbReference type="ARBA" id="ARBA00023136"/>
    </source>
</evidence>
<keyword evidence="2" id="KW-0813">Transport</keyword>